<keyword evidence="1" id="KW-1133">Transmembrane helix</keyword>
<proteinExistence type="predicted"/>
<protein>
    <submittedName>
        <fullName evidence="2">Uncharacterized protein</fullName>
    </submittedName>
</protein>
<feature type="transmembrane region" description="Helical" evidence="1">
    <location>
        <begin position="20"/>
        <end position="42"/>
    </location>
</feature>
<name>A0ABN4EPK2_PANPU</name>
<evidence type="ECO:0000313" key="2">
    <source>
        <dbReference type="EMBL" id="AJC20979.1"/>
    </source>
</evidence>
<evidence type="ECO:0000313" key="3">
    <source>
        <dbReference type="Proteomes" id="UP000035086"/>
    </source>
</evidence>
<keyword evidence="3" id="KW-1185">Reference proteome</keyword>
<feature type="transmembrane region" description="Helical" evidence="1">
    <location>
        <begin position="57"/>
        <end position="78"/>
    </location>
</feature>
<sequence>MKNFINFIRDEKRNLCIYVIRIMIVAPILVLAIMIFSLWFMLKLKGGDLPVDKLMELIPTMVELACVGVAGILIHMVINQWQKYIGDKDDC</sequence>
<reference evidence="2" key="1">
    <citation type="submission" date="2016-11" db="EMBL/GenBank/DDBJ databases">
        <title>Complete Genome Sequencing of Pandoraea pulmonicola DSM 16583.</title>
        <authorList>
            <person name="Chan K.-G."/>
        </authorList>
    </citation>
    <scope>NUCLEOTIDE SEQUENCE</scope>
    <source>
        <strain evidence="2">DSM 16583</strain>
    </source>
</reference>
<keyword evidence="1" id="KW-0812">Transmembrane</keyword>
<organism evidence="2 3">
    <name type="scientific">Pandoraea pulmonicola</name>
    <dbReference type="NCBI Taxonomy" id="93221"/>
    <lineage>
        <taxon>Bacteria</taxon>
        <taxon>Pseudomonadati</taxon>
        <taxon>Pseudomonadota</taxon>
        <taxon>Betaproteobacteria</taxon>
        <taxon>Burkholderiales</taxon>
        <taxon>Burkholderiaceae</taxon>
        <taxon>Pandoraea</taxon>
    </lineage>
</organism>
<evidence type="ECO:0000256" key="1">
    <source>
        <dbReference type="SAM" id="Phobius"/>
    </source>
</evidence>
<gene>
    <name evidence="2" type="ORF">RO07_11775</name>
</gene>
<dbReference type="Proteomes" id="UP000035086">
    <property type="component" value="Chromosome"/>
</dbReference>
<dbReference type="EMBL" id="CP010310">
    <property type="protein sequence ID" value="AJC20979.1"/>
    <property type="molecule type" value="Genomic_DNA"/>
</dbReference>
<keyword evidence="1" id="KW-0472">Membrane</keyword>
<accession>A0ABN4EPK2</accession>